<feature type="active site" description="Tele-AMP-histidine intermediate" evidence="2">
    <location>
        <position position="143"/>
    </location>
</feature>
<dbReference type="PANTHER" id="PTHR42997">
    <property type="entry name" value="HIT FAMILY HYDROLASE"/>
    <property type="match status" value="1"/>
</dbReference>
<dbReference type="InterPro" id="IPR036265">
    <property type="entry name" value="HIT-like_sf"/>
</dbReference>
<feature type="binding site" evidence="3">
    <location>
        <position position="73"/>
    </location>
    <ligand>
        <name>substrate</name>
    </ligand>
</feature>
<sequence length="193" mass="21550">MRSEENSHQYVDTGIGTPDRLARLWAPYRASYLTKQPSTSENKPRDPFVAAPQKSDEEALIIARGESVYALLNLYPYNAGHLMVVPYRKTAELEDLTEAESTELMAFAQKAVRVIKRVSHPEAINVGFNLGRASGGSIGDHLHMHVVPRWQGDSNFMTVLDNTKVLPMLLSDTRRLLAEEWATLDAEDGAERA</sequence>
<dbReference type="PANTHER" id="PTHR42997:SF1">
    <property type="entry name" value="AP-4-A PHOSPHORYLASE"/>
    <property type="match status" value="1"/>
</dbReference>
<organism evidence="6 7">
    <name type="scientific">Corynebacterium yudongzhengii</name>
    <dbReference type="NCBI Taxonomy" id="2080740"/>
    <lineage>
        <taxon>Bacteria</taxon>
        <taxon>Bacillati</taxon>
        <taxon>Actinomycetota</taxon>
        <taxon>Actinomycetes</taxon>
        <taxon>Mycobacteriales</taxon>
        <taxon>Corynebacteriaceae</taxon>
        <taxon>Corynebacterium</taxon>
    </lineage>
</organism>
<dbReference type="KEGG" id="cyz:C3B44_04965"/>
<dbReference type="InterPro" id="IPR052908">
    <property type="entry name" value="AP-4-A_phosphorylase"/>
</dbReference>
<keyword evidence="7" id="KW-1185">Reference proteome</keyword>
<evidence type="ECO:0000313" key="6">
    <source>
        <dbReference type="EMBL" id="PWC01055.1"/>
    </source>
</evidence>
<protein>
    <submittedName>
        <fullName evidence="6">HIT domain-containing protein</fullName>
    </submittedName>
</protein>
<dbReference type="GO" id="GO:0000166">
    <property type="term" value="F:nucleotide binding"/>
    <property type="evidence" value="ECO:0007669"/>
    <property type="project" value="UniProtKB-KW"/>
</dbReference>
<dbReference type="GO" id="GO:0003824">
    <property type="term" value="F:catalytic activity"/>
    <property type="evidence" value="ECO:0007669"/>
    <property type="project" value="InterPro"/>
</dbReference>
<evidence type="ECO:0000313" key="7">
    <source>
        <dbReference type="Proteomes" id="UP000244989"/>
    </source>
</evidence>
<dbReference type="OrthoDB" id="9784774at2"/>
<evidence type="ECO:0000256" key="3">
    <source>
        <dbReference type="PIRSR" id="PIRSR639383-2"/>
    </source>
</evidence>
<dbReference type="SUPFAM" id="SSF54197">
    <property type="entry name" value="HIT-like"/>
    <property type="match status" value="1"/>
</dbReference>
<dbReference type="AlphaFoldDB" id="A0A2U1T505"/>
<dbReference type="InterPro" id="IPR039383">
    <property type="entry name" value="FHIT"/>
</dbReference>
<evidence type="ECO:0000259" key="5">
    <source>
        <dbReference type="PROSITE" id="PS51084"/>
    </source>
</evidence>
<keyword evidence="1" id="KW-0547">Nucleotide-binding</keyword>
<feature type="domain" description="HIT" evidence="5">
    <location>
        <begin position="48"/>
        <end position="156"/>
    </location>
</feature>
<reference evidence="7" key="1">
    <citation type="submission" date="2018-04" db="EMBL/GenBank/DDBJ databases">
        <authorList>
            <person name="Liu S."/>
            <person name="Wang Z."/>
            <person name="Li J."/>
        </authorList>
    </citation>
    <scope>NUCLEOTIDE SEQUENCE [LARGE SCALE GENOMIC DNA]</scope>
    <source>
        <strain evidence="7">2189</strain>
    </source>
</reference>
<accession>A0A2U1T505</accession>
<dbReference type="RefSeq" id="WP_108431405.1">
    <property type="nucleotide sequence ID" value="NZ_CP026947.1"/>
</dbReference>
<evidence type="ECO:0000256" key="2">
    <source>
        <dbReference type="PIRSR" id="PIRSR639383-1"/>
    </source>
</evidence>
<feature type="short sequence motif" description="Histidine triad motif" evidence="4">
    <location>
        <begin position="141"/>
        <end position="145"/>
    </location>
</feature>
<dbReference type="Proteomes" id="UP000244989">
    <property type="component" value="Unassembled WGS sequence"/>
</dbReference>
<dbReference type="PROSITE" id="PS51084">
    <property type="entry name" value="HIT_2"/>
    <property type="match status" value="1"/>
</dbReference>
<name>A0A2U1T505_9CORY</name>
<dbReference type="CDD" id="cd01275">
    <property type="entry name" value="FHIT"/>
    <property type="match status" value="1"/>
</dbReference>
<dbReference type="Gene3D" id="3.30.428.10">
    <property type="entry name" value="HIT-like"/>
    <property type="match status" value="1"/>
</dbReference>
<dbReference type="EMBL" id="QEEZ01000020">
    <property type="protein sequence ID" value="PWC01055.1"/>
    <property type="molecule type" value="Genomic_DNA"/>
</dbReference>
<evidence type="ECO:0000256" key="1">
    <source>
        <dbReference type="ARBA" id="ARBA00022741"/>
    </source>
</evidence>
<comment type="caution">
    <text evidence="6">The sequence shown here is derived from an EMBL/GenBank/DDBJ whole genome shotgun (WGS) entry which is preliminary data.</text>
</comment>
<dbReference type="Pfam" id="PF01230">
    <property type="entry name" value="HIT"/>
    <property type="match status" value="1"/>
</dbReference>
<evidence type="ECO:0000256" key="4">
    <source>
        <dbReference type="PROSITE-ProRule" id="PRU00464"/>
    </source>
</evidence>
<proteinExistence type="predicted"/>
<gene>
    <name evidence="6" type="ORF">DF222_09640</name>
</gene>
<dbReference type="InterPro" id="IPR011146">
    <property type="entry name" value="HIT-like"/>
</dbReference>
<feature type="binding site" evidence="3">
    <location>
        <position position="145"/>
    </location>
    <ligand>
        <name>substrate</name>
    </ligand>
</feature>